<evidence type="ECO:0000256" key="6">
    <source>
        <dbReference type="ARBA" id="ARBA00023277"/>
    </source>
</evidence>
<protein>
    <submittedName>
        <fullName evidence="8">Putative chitobiose-phosphate hydrolase</fullName>
    </submittedName>
</protein>
<evidence type="ECO:0000256" key="2">
    <source>
        <dbReference type="ARBA" id="ARBA00022723"/>
    </source>
</evidence>
<organism evidence="8 9">
    <name type="scientific">Escherichia coli</name>
    <dbReference type="NCBI Taxonomy" id="562"/>
    <lineage>
        <taxon>Bacteria</taxon>
        <taxon>Pseudomonadati</taxon>
        <taxon>Pseudomonadota</taxon>
        <taxon>Gammaproteobacteria</taxon>
        <taxon>Enterobacterales</taxon>
        <taxon>Enterobacteriaceae</taxon>
        <taxon>Escherichia</taxon>
    </lineage>
</organism>
<dbReference type="InterPro" id="IPR011330">
    <property type="entry name" value="Glyco_hydro/deAcase_b/a-brl"/>
</dbReference>
<evidence type="ECO:0000256" key="4">
    <source>
        <dbReference type="ARBA" id="ARBA00022842"/>
    </source>
</evidence>
<dbReference type="Pfam" id="PF04794">
    <property type="entry name" value="YdjC"/>
    <property type="match status" value="1"/>
</dbReference>
<dbReference type="PANTHER" id="PTHR31609">
    <property type="entry name" value="YDJC DEACETYLASE FAMILY MEMBER"/>
    <property type="match status" value="1"/>
</dbReference>
<dbReference type="GO" id="GO:0006032">
    <property type="term" value="P:chitin catabolic process"/>
    <property type="evidence" value="ECO:0007669"/>
    <property type="project" value="UniProtKB-KW"/>
</dbReference>
<keyword evidence="5" id="KW-0146">Chitin degradation</keyword>
<evidence type="ECO:0000256" key="1">
    <source>
        <dbReference type="ARBA" id="ARBA00001946"/>
    </source>
</evidence>
<evidence type="ECO:0000256" key="7">
    <source>
        <dbReference type="ARBA" id="ARBA00023326"/>
    </source>
</evidence>
<accession>A0A377BA54</accession>
<dbReference type="AlphaFoldDB" id="A0A377BA54"/>
<gene>
    <name evidence="8" type="primary">chbG_1</name>
    <name evidence="8" type="ORF">NCTC9962_04757</name>
</gene>
<dbReference type="EMBL" id="UGED01000009">
    <property type="protein sequence ID" value="STL56794.1"/>
    <property type="molecule type" value="Genomic_DNA"/>
</dbReference>
<dbReference type="GO" id="GO:0016787">
    <property type="term" value="F:hydrolase activity"/>
    <property type="evidence" value="ECO:0007669"/>
    <property type="project" value="UniProtKB-KW"/>
</dbReference>
<evidence type="ECO:0000256" key="5">
    <source>
        <dbReference type="ARBA" id="ARBA00023024"/>
    </source>
</evidence>
<keyword evidence="4" id="KW-0460">Magnesium</keyword>
<dbReference type="GO" id="GO:0052777">
    <property type="term" value="P:diacetylchitobiose catabolic process"/>
    <property type="evidence" value="ECO:0007669"/>
    <property type="project" value="TreeGrafter"/>
</dbReference>
<dbReference type="InterPro" id="IPR006879">
    <property type="entry name" value="YdjC-like"/>
</dbReference>
<dbReference type="GO" id="GO:0046872">
    <property type="term" value="F:metal ion binding"/>
    <property type="evidence" value="ECO:0007669"/>
    <property type="project" value="UniProtKB-KW"/>
</dbReference>
<evidence type="ECO:0000313" key="8">
    <source>
        <dbReference type="EMBL" id="STL56794.1"/>
    </source>
</evidence>
<sequence length="112" mass="12174">MERLLIVNADDFGLSKGQNYGIIEACRNGIVTSTTALVNGQAIDHAVQLSRDEPSLAIGMHFVLTMGKPLTAMPGLTRDGVLGKWIWQLAEEDALPLERNYSGACQSVFAFH</sequence>
<keyword evidence="6" id="KW-0119">Carbohydrate metabolism</keyword>
<dbReference type="SUPFAM" id="SSF88713">
    <property type="entry name" value="Glycoside hydrolase/deacetylase"/>
    <property type="match status" value="1"/>
</dbReference>
<proteinExistence type="predicted"/>
<comment type="cofactor">
    <cofactor evidence="1">
        <name>Mg(2+)</name>
        <dbReference type="ChEBI" id="CHEBI:18420"/>
    </cofactor>
</comment>
<keyword evidence="2" id="KW-0479">Metal-binding</keyword>
<reference evidence="8 9" key="1">
    <citation type="submission" date="2018-06" db="EMBL/GenBank/DDBJ databases">
        <authorList>
            <consortium name="Pathogen Informatics"/>
            <person name="Doyle S."/>
        </authorList>
    </citation>
    <scope>NUCLEOTIDE SEQUENCE [LARGE SCALE GENOMIC DNA]</scope>
    <source>
        <strain evidence="8 9">NCTC9962</strain>
    </source>
</reference>
<dbReference type="GO" id="GO:0019213">
    <property type="term" value="F:deacetylase activity"/>
    <property type="evidence" value="ECO:0007669"/>
    <property type="project" value="TreeGrafter"/>
</dbReference>
<dbReference type="PANTHER" id="PTHR31609:SF1">
    <property type="entry name" value="CARBOHYDRATE DEACETYLASE"/>
    <property type="match status" value="1"/>
</dbReference>
<name>A0A377BA54_ECOLX</name>
<dbReference type="Gene3D" id="3.20.20.370">
    <property type="entry name" value="Glycoside hydrolase/deacetylase"/>
    <property type="match status" value="1"/>
</dbReference>
<dbReference type="Proteomes" id="UP000254052">
    <property type="component" value="Unassembled WGS sequence"/>
</dbReference>
<keyword evidence="3 8" id="KW-0378">Hydrolase</keyword>
<dbReference type="GO" id="GO:0000272">
    <property type="term" value="P:polysaccharide catabolic process"/>
    <property type="evidence" value="ECO:0007669"/>
    <property type="project" value="UniProtKB-KW"/>
</dbReference>
<keyword evidence="7" id="KW-0624">Polysaccharide degradation</keyword>
<evidence type="ECO:0000313" key="9">
    <source>
        <dbReference type="Proteomes" id="UP000254052"/>
    </source>
</evidence>
<evidence type="ECO:0000256" key="3">
    <source>
        <dbReference type="ARBA" id="ARBA00022801"/>
    </source>
</evidence>